<dbReference type="Pfam" id="PF09946">
    <property type="entry name" value="DUF2178"/>
    <property type="match status" value="1"/>
</dbReference>
<dbReference type="RefSeq" id="WP_279115297.1">
    <property type="nucleotide sequence ID" value="NZ_CP141531.1"/>
</dbReference>
<organism evidence="2 3">
    <name type="scientific">Dehalococcoides mccartyi</name>
    <dbReference type="NCBI Taxonomy" id="61435"/>
    <lineage>
        <taxon>Bacteria</taxon>
        <taxon>Bacillati</taxon>
        <taxon>Chloroflexota</taxon>
        <taxon>Dehalococcoidia</taxon>
        <taxon>Dehalococcoidales</taxon>
        <taxon>Dehalococcoidaceae</taxon>
        <taxon>Dehalococcoides</taxon>
    </lineage>
</organism>
<keyword evidence="1" id="KW-1133">Transmembrane helix</keyword>
<proteinExistence type="predicted"/>
<keyword evidence="1" id="KW-0812">Transmembrane</keyword>
<feature type="transmembrane region" description="Helical" evidence="1">
    <location>
        <begin position="29"/>
        <end position="47"/>
    </location>
</feature>
<dbReference type="AlphaFoldDB" id="A0AB38Z8X2"/>
<protein>
    <submittedName>
        <fullName evidence="2">DUF2178 domain-containing protein</fullName>
    </submittedName>
</protein>
<name>A0AB38Z8X2_9CHLR</name>
<gene>
    <name evidence="2" type="ORF">VLL09_06365</name>
</gene>
<evidence type="ECO:0000313" key="2">
    <source>
        <dbReference type="EMBL" id="WRO07007.1"/>
    </source>
</evidence>
<feature type="transmembrane region" description="Helical" evidence="1">
    <location>
        <begin position="67"/>
        <end position="87"/>
    </location>
</feature>
<reference evidence="2" key="1">
    <citation type="submission" date="2023-12" db="EMBL/GenBank/DDBJ databases">
        <title>Isolation of organohalide respiring bacteria Dehalococcoides mccartyi strain GPTCE1 in groundwater collected near a chemical plant in Suzhou, China.</title>
        <authorList>
            <person name="Liu G."/>
        </authorList>
    </citation>
    <scope>NUCLEOTIDE SEQUENCE</scope>
    <source>
        <strain evidence="2">GPTCE1</strain>
    </source>
</reference>
<feature type="transmembrane region" description="Helical" evidence="1">
    <location>
        <begin position="99"/>
        <end position="120"/>
    </location>
</feature>
<sequence length="124" mass="14056">MNIKIYRYIVILLSVILGIGIGWAAANGLYLFGLLVVPIFIGMNIFLRSQVKGILADERQYRIQEKAASFTIRIFGPVIGLAPLVYMVINEDAASSPEYWLLVGMALFFILLYDLANLYYRNKM</sequence>
<accession>A0AB38Z8X2</accession>
<keyword evidence="1" id="KW-0472">Membrane</keyword>
<evidence type="ECO:0000256" key="1">
    <source>
        <dbReference type="SAM" id="Phobius"/>
    </source>
</evidence>
<feature type="transmembrane region" description="Helical" evidence="1">
    <location>
        <begin position="5"/>
        <end position="23"/>
    </location>
</feature>
<evidence type="ECO:0000313" key="3">
    <source>
        <dbReference type="Proteomes" id="UP001327986"/>
    </source>
</evidence>
<dbReference type="EMBL" id="CP141531">
    <property type="protein sequence ID" value="WRO07007.1"/>
    <property type="molecule type" value="Genomic_DNA"/>
</dbReference>
<dbReference type="Proteomes" id="UP001327986">
    <property type="component" value="Chromosome"/>
</dbReference>
<dbReference type="InterPro" id="IPR019235">
    <property type="entry name" value="DUF2178_TM"/>
</dbReference>